<dbReference type="STRING" id="573370.DMR_13700"/>
<dbReference type="OrthoDB" id="9179708at2"/>
<evidence type="ECO:0000313" key="4">
    <source>
        <dbReference type="Proteomes" id="UP000009071"/>
    </source>
</evidence>
<dbReference type="Proteomes" id="UP000009071">
    <property type="component" value="Chromosome"/>
</dbReference>
<accession>C4XMS0</accession>
<sequence length="566" mass="61493">MNNPDAPSEPAVPGRAEAVTDAEGRLIDVRLRHQGKTWTLCGRAGEAASLARAEAALATGALPVFFGAGLGVEIAHCRQAGRPVAVVDRDPDVAGLAGTAARFADDPEVAWIDAADPVRAAEAVRTFAQSRGLSALHFSPHPVQRRLHAAYVVALAQALSGPPAAARFASALPRVLCLTSKLFLVGEAVAACARLGAPCRYVEIGDSLDRGAFVALVRGAVAEFRPDFVFTVNHLGVDKQGVLLELLDSLDLPLASWFVDSPELILPLYRPAANRETVLFTWDADSLAPLTAAGFPHVHYLPLAADETRFCPRPPLAADHPWRARVSFVGNSMVRKTALRLAASAPPPKLARAFGALAESFGACRARTVAAHLAEAWPGLVAAFAGLPPERRLAFETAVIWEATRRYRNRCVEKLLPWRPLVVGDPGWRETFSDEGQAWRYQSELAYYDQLPDFYPLSEINFNATSQQMKGAVNQRVFDVPACQAFLLTDARRQLDALFEPGKEVAVYADPAEIPELVARYLADAPARQRIAAAGRKRLLAEHTYPTRMQQLFAVMRDTFGPRDRP</sequence>
<name>C4XMS0_SOLM1</name>
<evidence type="ECO:0000259" key="1">
    <source>
        <dbReference type="Pfam" id="PF12996"/>
    </source>
</evidence>
<dbReference type="EMBL" id="AP010904">
    <property type="protein sequence ID" value="BAH74861.1"/>
    <property type="molecule type" value="Genomic_DNA"/>
</dbReference>
<dbReference type="KEGG" id="dma:DMR_13700"/>
<dbReference type="eggNOG" id="COG4641">
    <property type="taxonomic scope" value="Bacteria"/>
</dbReference>
<evidence type="ECO:0000313" key="3">
    <source>
        <dbReference type="EMBL" id="BAH74861.1"/>
    </source>
</evidence>
<gene>
    <name evidence="3" type="ordered locus">DMR_13700</name>
</gene>
<reference evidence="3 4" key="1">
    <citation type="journal article" date="2009" name="Genome Res.">
        <title>Whole genome sequence of Desulfovibrio magneticus strain RS-1 revealed common gene clusters in magnetotactic bacteria.</title>
        <authorList>
            <person name="Nakazawa H."/>
            <person name="Arakaki A."/>
            <person name="Narita-Yamada S."/>
            <person name="Yashiro I."/>
            <person name="Jinno K."/>
            <person name="Aoki N."/>
            <person name="Tsuruyama A."/>
            <person name="Okamura Y."/>
            <person name="Tanikawa S."/>
            <person name="Fujita N."/>
            <person name="Takeyama H."/>
            <person name="Matsunaga T."/>
        </authorList>
    </citation>
    <scope>NUCLEOTIDE SEQUENCE [LARGE SCALE GENOMIC DNA]</scope>
    <source>
        <strain evidence="4">ATCC 700980 / DSM 13731 / RS-1</strain>
    </source>
</reference>
<proteinExistence type="predicted"/>
<keyword evidence="4" id="KW-1185">Reference proteome</keyword>
<dbReference type="AlphaFoldDB" id="C4XMS0"/>
<evidence type="ECO:0000259" key="2">
    <source>
        <dbReference type="Pfam" id="PF13524"/>
    </source>
</evidence>
<protein>
    <submittedName>
        <fullName evidence="3">Uncharacterized protein</fullName>
    </submittedName>
</protein>
<organism evidence="3 4">
    <name type="scientific">Solidesulfovibrio magneticus (strain ATCC 700980 / DSM 13731 / RS-1)</name>
    <name type="common">Desulfovibrio magneticus</name>
    <dbReference type="NCBI Taxonomy" id="573370"/>
    <lineage>
        <taxon>Bacteria</taxon>
        <taxon>Pseudomonadati</taxon>
        <taxon>Thermodesulfobacteriota</taxon>
        <taxon>Desulfovibrionia</taxon>
        <taxon>Desulfovibrionales</taxon>
        <taxon>Desulfovibrionaceae</taxon>
        <taxon>Solidesulfovibrio</taxon>
    </lineage>
</organism>
<dbReference type="Pfam" id="PF13524">
    <property type="entry name" value="Glyco_trans_1_2"/>
    <property type="match status" value="1"/>
</dbReference>
<dbReference type="InterPro" id="IPR024542">
    <property type="entry name" value="YkvP_N"/>
</dbReference>
<dbReference type="Pfam" id="PF12996">
    <property type="entry name" value="DUF3880"/>
    <property type="match status" value="1"/>
</dbReference>
<dbReference type="InterPro" id="IPR024078">
    <property type="entry name" value="LmbE-like_dom_sf"/>
</dbReference>
<feature type="domain" description="Spore protein YkvP/CgeB glycosyl transferase-like" evidence="2">
    <location>
        <begin position="410"/>
        <end position="553"/>
    </location>
</feature>
<feature type="domain" description="Spore protein YkvP N-terminal" evidence="1">
    <location>
        <begin position="256"/>
        <end position="333"/>
    </location>
</feature>
<dbReference type="InterPro" id="IPR055259">
    <property type="entry name" value="YkvP/CgeB_Glyco_trans-like"/>
</dbReference>
<dbReference type="SUPFAM" id="SSF102588">
    <property type="entry name" value="LmbE-like"/>
    <property type="match status" value="1"/>
</dbReference>
<dbReference type="HOGENOM" id="CLU_033615_1_0_7"/>
<dbReference type="RefSeq" id="WP_015860071.1">
    <property type="nucleotide sequence ID" value="NC_012796.1"/>
</dbReference>